<accession>A0A5J5JW13</accession>
<proteinExistence type="predicted"/>
<dbReference type="PANTHER" id="PTHR43459">
    <property type="entry name" value="ENOYL-COA HYDRATASE"/>
    <property type="match status" value="1"/>
</dbReference>
<dbReference type="RefSeq" id="WP_150938935.1">
    <property type="nucleotide sequence ID" value="NZ_VYTZ01000016.1"/>
</dbReference>
<dbReference type="NCBIfam" id="NF042431">
    <property type="entry name" value="EnCoAhydt_DpgB"/>
    <property type="match status" value="1"/>
</dbReference>
<dbReference type="AlphaFoldDB" id="A0A5J5JW13"/>
<dbReference type="SUPFAM" id="SSF52096">
    <property type="entry name" value="ClpP/crotonase"/>
    <property type="match status" value="1"/>
</dbReference>
<sequence length="217" mass="22039">MLSVDGALPLSAGLVEAVQTLCDAAEDHADPGPVVIALSGVPDGAASGTASGPVPGGLDIGLVSKWERALRRLERLPVRTCAVVLGDCGGTALEVLLATDLRVAAPGARLVVPAYGDAVWPGMALYRLTQQAGVGGVRRAVLGGAPISAERALALHLLDGLSDDPAAALAALADDLPGRDLAIRRQLMFDAARTSFEDALGTHLAACDRALRRSAAS</sequence>
<dbReference type="Proteomes" id="UP000327011">
    <property type="component" value="Unassembled WGS sequence"/>
</dbReference>
<dbReference type="EMBL" id="VYTZ01000016">
    <property type="protein sequence ID" value="KAA9374481.1"/>
    <property type="molecule type" value="Genomic_DNA"/>
</dbReference>
<keyword evidence="1" id="KW-0413">Isomerase</keyword>
<dbReference type="GO" id="GO:0016853">
    <property type="term" value="F:isomerase activity"/>
    <property type="evidence" value="ECO:0007669"/>
    <property type="project" value="UniProtKB-KW"/>
</dbReference>
<keyword evidence="2" id="KW-1185">Reference proteome</keyword>
<comment type="caution">
    <text evidence="1">The sequence shown here is derived from an EMBL/GenBank/DDBJ whole genome shotgun (WGS) entry which is preliminary data.</text>
</comment>
<dbReference type="InterPro" id="IPR053545">
    <property type="entry name" value="Enoyl-CoA_hydratase-like"/>
</dbReference>
<dbReference type="PANTHER" id="PTHR43459:SF1">
    <property type="entry name" value="EG:BACN32G11.4 PROTEIN"/>
    <property type="match status" value="1"/>
</dbReference>
<gene>
    <name evidence="1" type="ORF">F5972_31790</name>
</gene>
<protein>
    <submittedName>
        <fullName evidence="1">Enoyl-CoA hydratase/isomerase family protein</fullName>
    </submittedName>
</protein>
<reference evidence="1 2" key="1">
    <citation type="submission" date="2019-09" db="EMBL/GenBank/DDBJ databases">
        <title>Screening of Novel Bioactive Compounds from Soil-Associated.</title>
        <authorList>
            <person name="Gong X."/>
        </authorList>
    </citation>
    <scope>NUCLEOTIDE SEQUENCE [LARGE SCALE GENOMIC DNA]</scope>
    <source>
        <strain evidence="1 2">Gxj-6</strain>
    </source>
</reference>
<name>A0A5J5JW13_9ACTN</name>
<evidence type="ECO:0000313" key="1">
    <source>
        <dbReference type="EMBL" id="KAA9374481.1"/>
    </source>
</evidence>
<dbReference type="CDD" id="cd06558">
    <property type="entry name" value="crotonase-like"/>
    <property type="match status" value="1"/>
</dbReference>
<dbReference type="Gene3D" id="3.90.226.10">
    <property type="entry name" value="2-enoyl-CoA Hydratase, Chain A, domain 1"/>
    <property type="match status" value="1"/>
</dbReference>
<organism evidence="1 2">
    <name type="scientific">Microbispora cellulosiformans</name>
    <dbReference type="NCBI Taxonomy" id="2614688"/>
    <lineage>
        <taxon>Bacteria</taxon>
        <taxon>Bacillati</taxon>
        <taxon>Actinomycetota</taxon>
        <taxon>Actinomycetes</taxon>
        <taxon>Streptosporangiales</taxon>
        <taxon>Streptosporangiaceae</taxon>
        <taxon>Microbispora</taxon>
    </lineage>
</organism>
<dbReference type="InterPro" id="IPR029045">
    <property type="entry name" value="ClpP/crotonase-like_dom_sf"/>
</dbReference>
<evidence type="ECO:0000313" key="2">
    <source>
        <dbReference type="Proteomes" id="UP000327011"/>
    </source>
</evidence>